<dbReference type="Gene3D" id="3.40.50.1240">
    <property type="entry name" value="Phosphoglycerate mutase-like"/>
    <property type="match status" value="1"/>
</dbReference>
<dbReference type="InterPro" id="IPR029033">
    <property type="entry name" value="His_PPase_superfam"/>
</dbReference>
<comment type="caution">
    <text evidence="4">The sequence shown here is derived from an EMBL/GenBank/DDBJ whole genome shotgun (WGS) entry which is preliminary data.</text>
</comment>
<dbReference type="EMBL" id="JAAIIF010000001">
    <property type="protein sequence ID" value="NMM95269.1"/>
    <property type="molecule type" value="Genomic_DNA"/>
</dbReference>
<dbReference type="GO" id="GO:0070297">
    <property type="term" value="P:regulation of phosphorelay signal transduction system"/>
    <property type="evidence" value="ECO:0007669"/>
    <property type="project" value="TreeGrafter"/>
</dbReference>
<feature type="active site" description="Tele-phosphohistidine intermediate" evidence="1">
    <location>
        <position position="37"/>
    </location>
</feature>
<name>A0A7Y0HUZ1_9BIFI</name>
<dbReference type="PANTHER" id="PTHR48100:SF15">
    <property type="entry name" value="SEDOHEPTULOSE 1,7-BISPHOSPHATASE"/>
    <property type="match status" value="1"/>
</dbReference>
<feature type="binding site" evidence="2">
    <location>
        <begin position="49"/>
        <end position="50"/>
    </location>
    <ligand>
        <name>substrate</name>
    </ligand>
</feature>
<organism evidence="4 5">
    <name type="scientific">Bifidobacterium erythrocebi</name>
    <dbReference type="NCBI Taxonomy" id="2675325"/>
    <lineage>
        <taxon>Bacteria</taxon>
        <taxon>Bacillati</taxon>
        <taxon>Actinomycetota</taxon>
        <taxon>Actinomycetes</taxon>
        <taxon>Bifidobacteriales</taxon>
        <taxon>Bifidobacteriaceae</taxon>
        <taxon>Bifidobacterium</taxon>
    </lineage>
</organism>
<evidence type="ECO:0000256" key="2">
    <source>
        <dbReference type="PIRSR" id="PIRSR613078-2"/>
    </source>
</evidence>
<evidence type="ECO:0000256" key="3">
    <source>
        <dbReference type="PIRSR" id="PIRSR613078-3"/>
    </source>
</evidence>
<dbReference type="CDD" id="cd07067">
    <property type="entry name" value="HP_PGM_like"/>
    <property type="match status" value="1"/>
</dbReference>
<accession>A0A7Y0HUZ1</accession>
<feature type="site" description="Transition state stabilizer" evidence="3">
    <location>
        <position position="201"/>
    </location>
</feature>
<evidence type="ECO:0000256" key="1">
    <source>
        <dbReference type="PIRSR" id="PIRSR613078-1"/>
    </source>
</evidence>
<evidence type="ECO:0000313" key="5">
    <source>
        <dbReference type="Proteomes" id="UP000529710"/>
    </source>
</evidence>
<feature type="binding site" evidence="2">
    <location>
        <begin position="112"/>
        <end position="115"/>
    </location>
    <ligand>
        <name>substrate</name>
    </ligand>
</feature>
<dbReference type="PANTHER" id="PTHR48100">
    <property type="entry name" value="BROAD-SPECIFICITY PHOSPHATASE YOR283W-RELATED"/>
    <property type="match status" value="1"/>
</dbReference>
<feature type="binding site" evidence="2">
    <location>
        <position position="91"/>
    </location>
    <ligand>
        <name>substrate</name>
    </ligand>
</feature>
<evidence type="ECO:0000313" key="4">
    <source>
        <dbReference type="EMBL" id="NMM95269.1"/>
    </source>
</evidence>
<reference evidence="4 5" key="1">
    <citation type="submission" date="2020-02" db="EMBL/GenBank/DDBJ databases">
        <title>Characterization of phylogenetic diversity of novel bifidobacterial species isolated in Czech ZOOs.</title>
        <authorList>
            <person name="Lugli G.A."/>
            <person name="Vera N.B."/>
            <person name="Ventura M."/>
        </authorList>
    </citation>
    <scope>NUCLEOTIDE SEQUENCE [LARGE SCALE GENOMIC DNA]</scope>
    <source>
        <strain evidence="4 5">DSM 109960</strain>
    </source>
</reference>
<dbReference type="Proteomes" id="UP000529710">
    <property type="component" value="Unassembled WGS sequence"/>
</dbReference>
<sequence>MALGHQRLTEYSVTMSENGQRGNAAAIQTGRLVVLRHGQTVWSESGQHTGRTDIPLTAVGEQQAAAAGERLREAFPRGFDEGCVFASPLRRAQQTAHLAGFSHAGTLDDIAEWDYGRAEGRTRKTVSDMGGFDWNVWRDGPTSLPESMNADWEERLPGGERVHVHAGAGESLDEAAARARNAIERVVPLIESGHDVLLVAHAHILRILTSQWLGLDPGFGRLLRLDTAHYSVLSLYKGDRVIEHWNC</sequence>
<dbReference type="GO" id="GO:0101006">
    <property type="term" value="F:protein histidine phosphatase activity"/>
    <property type="evidence" value="ECO:0007669"/>
    <property type="project" value="TreeGrafter"/>
</dbReference>
<dbReference type="InterPro" id="IPR013078">
    <property type="entry name" value="His_Pase_superF_clade-1"/>
</dbReference>
<dbReference type="Pfam" id="PF00300">
    <property type="entry name" value="His_Phos_1"/>
    <property type="match status" value="1"/>
</dbReference>
<gene>
    <name evidence="4" type="ORF">G1C98_0005</name>
</gene>
<keyword evidence="5" id="KW-1185">Reference proteome</keyword>
<dbReference type="SMART" id="SM00855">
    <property type="entry name" value="PGAM"/>
    <property type="match status" value="1"/>
</dbReference>
<feature type="active site" description="Proton donor/acceptor" evidence="1">
    <location>
        <position position="112"/>
    </location>
</feature>
<protein>
    <submittedName>
        <fullName evidence="4">Histidine phosphatase</fullName>
    </submittedName>
</protein>
<dbReference type="InterPro" id="IPR050275">
    <property type="entry name" value="PGM_Phosphatase"/>
</dbReference>
<proteinExistence type="predicted"/>
<dbReference type="SUPFAM" id="SSF53254">
    <property type="entry name" value="Phosphoglycerate mutase-like"/>
    <property type="match status" value="1"/>
</dbReference>
<dbReference type="AlphaFoldDB" id="A0A7Y0HUZ1"/>